<dbReference type="EMBL" id="BSYI01000025">
    <property type="protein sequence ID" value="GMG83871.1"/>
    <property type="molecule type" value="Genomic_DNA"/>
</dbReference>
<organism evidence="1 2">
    <name type="scientific">Paralimibaculum aggregatum</name>
    <dbReference type="NCBI Taxonomy" id="3036245"/>
    <lineage>
        <taxon>Bacteria</taxon>
        <taxon>Pseudomonadati</taxon>
        <taxon>Pseudomonadota</taxon>
        <taxon>Alphaproteobacteria</taxon>
        <taxon>Rhodobacterales</taxon>
        <taxon>Paracoccaceae</taxon>
        <taxon>Paralimibaculum</taxon>
    </lineage>
</organism>
<keyword evidence="2" id="KW-1185">Reference proteome</keyword>
<proteinExistence type="predicted"/>
<name>A0ABQ6LRK0_9RHOB</name>
<evidence type="ECO:0000313" key="2">
    <source>
        <dbReference type="Proteomes" id="UP001239909"/>
    </source>
</evidence>
<reference evidence="1 2" key="1">
    <citation type="submission" date="2023-04" db="EMBL/GenBank/DDBJ databases">
        <title>Marinoamorphus aggregata gen. nov., sp. Nov., isolate from tissue of brittle star Ophioplocus japonicus.</title>
        <authorList>
            <person name="Kawano K."/>
            <person name="Sawayama S."/>
            <person name="Nakagawa S."/>
        </authorList>
    </citation>
    <scope>NUCLEOTIDE SEQUENCE [LARGE SCALE GENOMIC DNA]</scope>
    <source>
        <strain evidence="1 2">NKW23</strain>
    </source>
</reference>
<dbReference type="Proteomes" id="UP001239909">
    <property type="component" value="Unassembled WGS sequence"/>
</dbReference>
<evidence type="ECO:0000313" key="1">
    <source>
        <dbReference type="EMBL" id="GMG83871.1"/>
    </source>
</evidence>
<comment type="caution">
    <text evidence="1">The sequence shown here is derived from an EMBL/GenBank/DDBJ whole genome shotgun (WGS) entry which is preliminary data.</text>
</comment>
<dbReference type="RefSeq" id="WP_285672698.1">
    <property type="nucleotide sequence ID" value="NZ_BSYI01000025.1"/>
</dbReference>
<gene>
    <name evidence="1" type="ORF">LNKW23_30850</name>
</gene>
<protein>
    <submittedName>
        <fullName evidence="1">Uncharacterized protein</fullName>
    </submittedName>
</protein>
<sequence length="190" mass="21550">MAGNPFDYLWREVDAYRQVGERWVNKAQNAPKATMQEILHKANDELNGKYPVAHEFMKRSIEGKGNINYAPGSPVAQAILKSPEFQKIIKKKGQSFCFGKTSIKFRSDNNLKRSIHDGTIWGDLTVDGKKWSFKGTLTDKYDFRYDLLPKTKTVKGFFLRQAGNVAKACTDLGLMKEYKVTVKLDGSGKF</sequence>
<accession>A0ABQ6LRK0</accession>